<protein>
    <submittedName>
        <fullName evidence="2">Uncharacterized protein</fullName>
    </submittedName>
</protein>
<evidence type="ECO:0000256" key="1">
    <source>
        <dbReference type="SAM" id="Phobius"/>
    </source>
</evidence>
<dbReference type="Pfam" id="PF19578">
    <property type="entry name" value="DUF6090"/>
    <property type="match status" value="1"/>
</dbReference>
<keyword evidence="1" id="KW-0472">Membrane</keyword>
<keyword evidence="1" id="KW-1133">Transmembrane helix</keyword>
<evidence type="ECO:0000313" key="2">
    <source>
        <dbReference type="EMBL" id="OZV68055.1"/>
    </source>
</evidence>
<sequence length="235" mass="27529">MIKQEKPFRYLKYAIGEIILVVIGILIALQINNWNDNEKKKQLKSNYIENLINDLTKDSIQLQNRIDENHASLKAMNAYLSLIQKEELSEQDIYIKYLKESVFLGIRVINTYNTNTFNILTSSGNIDLFSNAFNNSLMELNRVQNAELEVSKLNSSFYLQLLSNLSTQYPTDQTHLYRAIIRKTAGNLDPNKFAVMYFNLLDHQRHTINRYLELSQIVMQHIQEMLQKLHLKQNL</sequence>
<comment type="caution">
    <text evidence="2">The sequence shown here is derived from an EMBL/GenBank/DDBJ whole genome shotgun (WGS) entry which is preliminary data.</text>
</comment>
<dbReference type="AlphaFoldDB" id="A0A265URW7"/>
<dbReference type="Proteomes" id="UP000216840">
    <property type="component" value="Unassembled WGS sequence"/>
</dbReference>
<accession>A0A265URW7</accession>
<dbReference type="EMBL" id="NGJN01000005">
    <property type="protein sequence ID" value="OZV68055.1"/>
    <property type="molecule type" value="Genomic_DNA"/>
</dbReference>
<dbReference type="InterPro" id="IPR045749">
    <property type="entry name" value="DUF6090"/>
</dbReference>
<gene>
    <name evidence="2" type="ORF">CA834_10435</name>
</gene>
<organism evidence="2 3">
    <name type="scientific">Winogradskyella aurantia</name>
    <dbReference type="NCBI Taxonomy" id="1915063"/>
    <lineage>
        <taxon>Bacteria</taxon>
        <taxon>Pseudomonadati</taxon>
        <taxon>Bacteroidota</taxon>
        <taxon>Flavobacteriia</taxon>
        <taxon>Flavobacteriales</taxon>
        <taxon>Flavobacteriaceae</taxon>
        <taxon>Winogradskyella</taxon>
    </lineage>
</organism>
<keyword evidence="3" id="KW-1185">Reference proteome</keyword>
<dbReference type="RefSeq" id="WP_094968642.1">
    <property type="nucleotide sequence ID" value="NZ_NGJN01000005.1"/>
</dbReference>
<keyword evidence="1" id="KW-0812">Transmembrane</keyword>
<name>A0A265URW7_9FLAO</name>
<feature type="transmembrane region" description="Helical" evidence="1">
    <location>
        <begin position="12"/>
        <end position="31"/>
    </location>
</feature>
<reference evidence="2 3" key="1">
    <citation type="submission" date="2017-05" db="EMBL/GenBank/DDBJ databases">
        <title>The draft genome sequence of Idiomarina salinarum WNB302.</title>
        <authorList>
            <person name="Sun Y."/>
            <person name="Chen B."/>
            <person name="Du Z."/>
        </authorList>
    </citation>
    <scope>NUCLEOTIDE SEQUENCE [LARGE SCALE GENOMIC DNA]</scope>
    <source>
        <strain evidence="2 3">WNB302</strain>
    </source>
</reference>
<dbReference type="OrthoDB" id="821805at2"/>
<proteinExistence type="predicted"/>
<evidence type="ECO:0000313" key="3">
    <source>
        <dbReference type="Proteomes" id="UP000216840"/>
    </source>
</evidence>